<protein>
    <submittedName>
        <fullName evidence="1">Uncharacterized protein</fullName>
    </submittedName>
</protein>
<dbReference type="AlphaFoldDB" id="A0A293N5F0"/>
<name>A0A293N5F0_ORNER</name>
<evidence type="ECO:0000313" key="1">
    <source>
        <dbReference type="EMBL" id="MAA48293.1"/>
    </source>
</evidence>
<reference evidence="1" key="1">
    <citation type="submission" date="2017-08" db="EMBL/GenBank/DDBJ databases">
        <title>Ornithodoros erraticus midgut genes differentially expressed after blood feeding.</title>
        <authorList>
            <person name="Oleaga A."/>
        </authorList>
    </citation>
    <scope>NUCLEOTIDE SEQUENCE</scope>
    <source>
        <strain evidence="1">Female</strain>
        <tissue evidence="1">Gut</tissue>
    </source>
</reference>
<dbReference type="EMBL" id="GFWV01018111">
    <property type="protein sequence ID" value="MAA42839.1"/>
    <property type="molecule type" value="Transcribed_RNA"/>
</dbReference>
<dbReference type="EMBL" id="GFWV01023566">
    <property type="protein sequence ID" value="MAA48293.1"/>
    <property type="molecule type" value="Transcribed_RNA"/>
</dbReference>
<sequence length="96" mass="10567">MAVMCLPLPRYKAHGCHSTTWETHCTATEVNLSQDNSHFLSTAASNIKESQQSTSILPFFNHVTLGEMWPMQKHRTSVPCKSHGSASGDLTFCGQS</sequence>
<accession>A0A293N5F0</accession>
<organism evidence="1">
    <name type="scientific">Ornithodoros erraticus</name>
    <name type="common">European soft tick</name>
    <name type="synonym">Alectorobius erraticus</name>
    <dbReference type="NCBI Taxonomy" id="265619"/>
    <lineage>
        <taxon>Eukaryota</taxon>
        <taxon>Metazoa</taxon>
        <taxon>Ecdysozoa</taxon>
        <taxon>Arthropoda</taxon>
        <taxon>Chelicerata</taxon>
        <taxon>Arachnida</taxon>
        <taxon>Acari</taxon>
        <taxon>Parasitiformes</taxon>
        <taxon>Ixodida</taxon>
        <taxon>Ixodoidea</taxon>
        <taxon>Argasidae</taxon>
        <taxon>Ornithodorinae</taxon>
        <taxon>Ornithodoros</taxon>
    </lineage>
</organism>
<proteinExistence type="predicted"/>